<name>X1GQ66_9ZZZZ</name>
<organism evidence="1">
    <name type="scientific">marine sediment metagenome</name>
    <dbReference type="NCBI Taxonomy" id="412755"/>
    <lineage>
        <taxon>unclassified sequences</taxon>
        <taxon>metagenomes</taxon>
        <taxon>ecological metagenomes</taxon>
    </lineage>
</organism>
<accession>X1GQ66</accession>
<dbReference type="EMBL" id="BARU01013291">
    <property type="protein sequence ID" value="GAH35153.1"/>
    <property type="molecule type" value="Genomic_DNA"/>
</dbReference>
<reference evidence="1" key="1">
    <citation type="journal article" date="2014" name="Front. Microbiol.">
        <title>High frequency of phylogenetically diverse reductive dehalogenase-homologous genes in deep subseafloor sedimentary metagenomes.</title>
        <authorList>
            <person name="Kawai M."/>
            <person name="Futagami T."/>
            <person name="Toyoda A."/>
            <person name="Takaki Y."/>
            <person name="Nishi S."/>
            <person name="Hori S."/>
            <person name="Arai W."/>
            <person name="Tsubouchi T."/>
            <person name="Morono Y."/>
            <person name="Uchiyama I."/>
            <person name="Ito T."/>
            <person name="Fujiyama A."/>
            <person name="Inagaki F."/>
            <person name="Takami H."/>
        </authorList>
    </citation>
    <scope>NUCLEOTIDE SEQUENCE</scope>
    <source>
        <strain evidence="1">Expedition CK06-06</strain>
    </source>
</reference>
<protein>
    <submittedName>
        <fullName evidence="1">Uncharacterized protein</fullName>
    </submittedName>
</protein>
<gene>
    <name evidence="1" type="ORF">S03H2_24093</name>
</gene>
<proteinExistence type="predicted"/>
<comment type="caution">
    <text evidence="1">The sequence shown here is derived from an EMBL/GenBank/DDBJ whole genome shotgun (WGS) entry which is preliminary data.</text>
</comment>
<evidence type="ECO:0000313" key="1">
    <source>
        <dbReference type="EMBL" id="GAH35153.1"/>
    </source>
</evidence>
<feature type="non-terminal residue" evidence="1">
    <location>
        <position position="36"/>
    </location>
</feature>
<sequence length="36" mass="4233">MSEVFGEKTNKKQALKDLIKKLHEGTDLEQVKKDFR</sequence>
<dbReference type="AlphaFoldDB" id="X1GQ66"/>